<keyword evidence="1" id="KW-1133">Transmembrane helix</keyword>
<feature type="transmembrane region" description="Helical" evidence="1">
    <location>
        <begin position="47"/>
        <end position="64"/>
    </location>
</feature>
<dbReference type="EMBL" id="PGFZ01000077">
    <property type="protein sequence ID" value="POZ49534.1"/>
    <property type="molecule type" value="Genomic_DNA"/>
</dbReference>
<keyword evidence="1" id="KW-0812">Transmembrane</keyword>
<dbReference type="Proteomes" id="UP000237423">
    <property type="component" value="Unassembled WGS sequence"/>
</dbReference>
<dbReference type="RefSeq" id="WP_103976040.1">
    <property type="nucleotide sequence ID" value="NZ_PGFZ01000077.1"/>
</dbReference>
<feature type="transmembrane region" description="Helical" evidence="1">
    <location>
        <begin position="84"/>
        <end position="103"/>
    </location>
</feature>
<evidence type="ECO:0000256" key="1">
    <source>
        <dbReference type="SAM" id="Phobius"/>
    </source>
</evidence>
<proteinExistence type="predicted"/>
<reference evidence="2 3" key="1">
    <citation type="submission" date="2017-11" db="EMBL/GenBank/DDBJ databases">
        <title>Draft Genome Sequence of Methylobacter psychrotolerans Sph1T, an Obligate Methanotroph from Low-Temperature Environments.</title>
        <authorList>
            <person name="Oshkin I.Y."/>
            <person name="Miroshnikov K."/>
            <person name="Belova S.E."/>
            <person name="Korzhenkov A."/>
            <person name="Toshchakov S.V."/>
            <person name="Dedysh S.N."/>
        </authorList>
    </citation>
    <scope>NUCLEOTIDE SEQUENCE [LARGE SCALE GENOMIC DNA]</scope>
    <source>
        <strain evidence="2 3">Sph1</strain>
    </source>
</reference>
<accession>A0A2S5CFF4</accession>
<protein>
    <submittedName>
        <fullName evidence="2">Uncharacterized protein</fullName>
    </submittedName>
</protein>
<name>A0A2S5CFF4_9GAMM</name>
<feature type="transmembrane region" description="Helical" evidence="1">
    <location>
        <begin position="7"/>
        <end position="27"/>
    </location>
</feature>
<evidence type="ECO:0000313" key="3">
    <source>
        <dbReference type="Proteomes" id="UP000237423"/>
    </source>
</evidence>
<evidence type="ECO:0000313" key="2">
    <source>
        <dbReference type="EMBL" id="POZ49534.1"/>
    </source>
</evidence>
<gene>
    <name evidence="2" type="ORF">AADEFJLK_04699</name>
</gene>
<organism evidence="2 3">
    <name type="scientific">Methylovulum psychrotolerans</name>
    <dbReference type="NCBI Taxonomy" id="1704499"/>
    <lineage>
        <taxon>Bacteria</taxon>
        <taxon>Pseudomonadati</taxon>
        <taxon>Pseudomonadota</taxon>
        <taxon>Gammaproteobacteria</taxon>
        <taxon>Methylococcales</taxon>
        <taxon>Methylococcaceae</taxon>
        <taxon>Methylovulum</taxon>
    </lineage>
</organism>
<dbReference type="AlphaFoldDB" id="A0A2S5CFF4"/>
<sequence>MINKLELMGYILFVLDFLFMLIVGELAGEYFVEHFLVKLPLMLQKPGLPYLFILFVFRQLINPYENNCIWKKFATEIDSKFHQFSWIGSLNSGFLIGFIIVWHNPNGLRLWRLVYALCCE</sequence>
<keyword evidence="1" id="KW-0472">Membrane</keyword>
<comment type="caution">
    <text evidence="2">The sequence shown here is derived from an EMBL/GenBank/DDBJ whole genome shotgun (WGS) entry which is preliminary data.</text>
</comment>